<evidence type="ECO:0000259" key="3">
    <source>
        <dbReference type="PROSITE" id="PS51186"/>
    </source>
</evidence>
<reference evidence="4 5" key="1">
    <citation type="submission" date="2019-05" db="EMBL/GenBank/DDBJ databases">
        <title>Hymenobacter edaphi sp. nov., isolated from abandoned arsenic-contaminated farmland soil.</title>
        <authorList>
            <person name="Nie L."/>
        </authorList>
    </citation>
    <scope>NUCLEOTIDE SEQUENCE [LARGE SCALE GENOMIC DNA]</scope>
    <source>
        <strain evidence="4 5">1-3-3-8</strain>
    </source>
</reference>
<sequence>MLHLVRTDSDNPDFRALVRLLDQDLQVRDGAEHSFYAQFNKVDAIRHVVVAYLHDEPVGCGAFKPYDEASVEIKRMFVQPAHRGRGVAQAVLMELERWAQELGYAGCVLETGKKQPEAIRLYQKSGYQLIPNYGQYIGVDNSVCMQKTV</sequence>
<dbReference type="AlphaFoldDB" id="A0A5R8WK66"/>
<evidence type="ECO:0000256" key="1">
    <source>
        <dbReference type="ARBA" id="ARBA00022679"/>
    </source>
</evidence>
<dbReference type="OrthoDB" id="9803233at2"/>
<dbReference type="PROSITE" id="PS51186">
    <property type="entry name" value="GNAT"/>
    <property type="match status" value="1"/>
</dbReference>
<dbReference type="Gene3D" id="3.40.630.30">
    <property type="match status" value="1"/>
</dbReference>
<keyword evidence="2" id="KW-0012">Acyltransferase</keyword>
<organism evidence="4 5">
    <name type="scientific">Hymenobacter jeollabukensis</name>
    <dbReference type="NCBI Taxonomy" id="2025313"/>
    <lineage>
        <taxon>Bacteria</taxon>
        <taxon>Pseudomonadati</taxon>
        <taxon>Bacteroidota</taxon>
        <taxon>Cytophagia</taxon>
        <taxon>Cytophagales</taxon>
        <taxon>Hymenobacteraceae</taxon>
        <taxon>Hymenobacter</taxon>
    </lineage>
</organism>
<dbReference type="PANTHER" id="PTHR43877:SF2">
    <property type="entry name" value="AMINOALKYLPHOSPHONATE N-ACETYLTRANSFERASE-RELATED"/>
    <property type="match status" value="1"/>
</dbReference>
<gene>
    <name evidence="4" type="ORF">FDY95_21705</name>
</gene>
<keyword evidence="5" id="KW-1185">Reference proteome</keyword>
<protein>
    <submittedName>
        <fullName evidence="4">GNAT family N-acetyltransferase</fullName>
    </submittedName>
</protein>
<dbReference type="InterPro" id="IPR050832">
    <property type="entry name" value="Bact_Acetyltransf"/>
</dbReference>
<keyword evidence="1 4" id="KW-0808">Transferase</keyword>
<dbReference type="RefSeq" id="WP_138080943.1">
    <property type="nucleotide sequence ID" value="NZ_VAJM01000014.1"/>
</dbReference>
<feature type="domain" description="N-acetyltransferase" evidence="3">
    <location>
        <begin position="5"/>
        <end position="149"/>
    </location>
</feature>
<evidence type="ECO:0000256" key="2">
    <source>
        <dbReference type="ARBA" id="ARBA00023315"/>
    </source>
</evidence>
<dbReference type="SUPFAM" id="SSF55729">
    <property type="entry name" value="Acyl-CoA N-acyltransferases (Nat)"/>
    <property type="match status" value="1"/>
</dbReference>
<dbReference type="EMBL" id="VAJM01000014">
    <property type="protein sequence ID" value="TLM89188.1"/>
    <property type="molecule type" value="Genomic_DNA"/>
</dbReference>
<proteinExistence type="predicted"/>
<dbReference type="InterPro" id="IPR016181">
    <property type="entry name" value="Acyl_CoA_acyltransferase"/>
</dbReference>
<dbReference type="Proteomes" id="UP000305517">
    <property type="component" value="Unassembled WGS sequence"/>
</dbReference>
<name>A0A5R8WK66_9BACT</name>
<accession>A0A5R8WK66</accession>
<dbReference type="CDD" id="cd04301">
    <property type="entry name" value="NAT_SF"/>
    <property type="match status" value="1"/>
</dbReference>
<dbReference type="Pfam" id="PF00583">
    <property type="entry name" value="Acetyltransf_1"/>
    <property type="match status" value="1"/>
</dbReference>
<dbReference type="GO" id="GO:0016747">
    <property type="term" value="F:acyltransferase activity, transferring groups other than amino-acyl groups"/>
    <property type="evidence" value="ECO:0007669"/>
    <property type="project" value="InterPro"/>
</dbReference>
<dbReference type="PANTHER" id="PTHR43877">
    <property type="entry name" value="AMINOALKYLPHOSPHONATE N-ACETYLTRANSFERASE-RELATED-RELATED"/>
    <property type="match status" value="1"/>
</dbReference>
<evidence type="ECO:0000313" key="5">
    <source>
        <dbReference type="Proteomes" id="UP000305517"/>
    </source>
</evidence>
<comment type="caution">
    <text evidence="4">The sequence shown here is derived from an EMBL/GenBank/DDBJ whole genome shotgun (WGS) entry which is preliminary data.</text>
</comment>
<dbReference type="InterPro" id="IPR000182">
    <property type="entry name" value="GNAT_dom"/>
</dbReference>
<evidence type="ECO:0000313" key="4">
    <source>
        <dbReference type="EMBL" id="TLM89188.1"/>
    </source>
</evidence>